<sequence>MDDLVSSGLKLPAAELTELRQLALLRSIRSGERVTVPDLVRPLITTFLLANVGEVREAMEMLGG</sequence>
<name>A0A517XLW7_9BACT</name>
<dbReference type="AlphaFoldDB" id="A0A517XLW7"/>
<accession>A0A517XLW7</accession>
<evidence type="ECO:0000313" key="1">
    <source>
        <dbReference type="EMBL" id="QDU18466.1"/>
    </source>
</evidence>
<dbReference type="RefSeq" id="WP_145233779.1">
    <property type="nucleotide sequence ID" value="NZ_CP036273.1"/>
</dbReference>
<gene>
    <name evidence="1" type="ORF">ETAA1_03540</name>
</gene>
<proteinExistence type="predicted"/>
<dbReference type="Proteomes" id="UP000319576">
    <property type="component" value="Chromosome"/>
</dbReference>
<organism evidence="1 2">
    <name type="scientific">Urbifossiella limnaea</name>
    <dbReference type="NCBI Taxonomy" id="2528023"/>
    <lineage>
        <taxon>Bacteria</taxon>
        <taxon>Pseudomonadati</taxon>
        <taxon>Planctomycetota</taxon>
        <taxon>Planctomycetia</taxon>
        <taxon>Gemmatales</taxon>
        <taxon>Gemmataceae</taxon>
        <taxon>Urbifossiella</taxon>
    </lineage>
</organism>
<dbReference type="KEGG" id="uli:ETAA1_03540"/>
<evidence type="ECO:0000313" key="2">
    <source>
        <dbReference type="Proteomes" id="UP000319576"/>
    </source>
</evidence>
<dbReference type="EMBL" id="CP036273">
    <property type="protein sequence ID" value="QDU18466.1"/>
    <property type="molecule type" value="Genomic_DNA"/>
</dbReference>
<protein>
    <submittedName>
        <fullName evidence="1">Uncharacterized protein</fullName>
    </submittedName>
</protein>
<reference evidence="1 2" key="1">
    <citation type="submission" date="2019-02" db="EMBL/GenBank/DDBJ databases">
        <title>Deep-cultivation of Planctomycetes and their phenomic and genomic characterization uncovers novel biology.</title>
        <authorList>
            <person name="Wiegand S."/>
            <person name="Jogler M."/>
            <person name="Boedeker C."/>
            <person name="Pinto D."/>
            <person name="Vollmers J."/>
            <person name="Rivas-Marin E."/>
            <person name="Kohn T."/>
            <person name="Peeters S.H."/>
            <person name="Heuer A."/>
            <person name="Rast P."/>
            <person name="Oberbeckmann S."/>
            <person name="Bunk B."/>
            <person name="Jeske O."/>
            <person name="Meyerdierks A."/>
            <person name="Storesund J.E."/>
            <person name="Kallscheuer N."/>
            <person name="Luecker S."/>
            <person name="Lage O.M."/>
            <person name="Pohl T."/>
            <person name="Merkel B.J."/>
            <person name="Hornburger P."/>
            <person name="Mueller R.-W."/>
            <person name="Bruemmer F."/>
            <person name="Labrenz M."/>
            <person name="Spormann A.M."/>
            <person name="Op den Camp H."/>
            <person name="Overmann J."/>
            <person name="Amann R."/>
            <person name="Jetten M.S.M."/>
            <person name="Mascher T."/>
            <person name="Medema M.H."/>
            <person name="Devos D.P."/>
            <person name="Kaster A.-K."/>
            <person name="Ovreas L."/>
            <person name="Rohde M."/>
            <person name="Galperin M.Y."/>
            <person name="Jogler C."/>
        </authorList>
    </citation>
    <scope>NUCLEOTIDE SEQUENCE [LARGE SCALE GENOMIC DNA]</scope>
    <source>
        <strain evidence="1 2">ETA_A1</strain>
    </source>
</reference>
<keyword evidence="2" id="KW-1185">Reference proteome</keyword>